<proteinExistence type="predicted"/>
<protein>
    <submittedName>
        <fullName evidence="1">Uncharacterized protein</fullName>
    </submittedName>
</protein>
<reference evidence="1" key="1">
    <citation type="submission" date="2018-05" db="EMBL/GenBank/DDBJ databases">
        <authorList>
            <person name="Lanie J.A."/>
            <person name="Ng W.-L."/>
            <person name="Kazmierczak K.M."/>
            <person name="Andrzejewski T.M."/>
            <person name="Davidsen T.M."/>
            <person name="Wayne K.J."/>
            <person name="Tettelin H."/>
            <person name="Glass J.I."/>
            <person name="Rusch D."/>
            <person name="Podicherti R."/>
            <person name="Tsui H.-C.T."/>
            <person name="Winkler M.E."/>
        </authorList>
    </citation>
    <scope>NUCLEOTIDE SEQUENCE</scope>
</reference>
<gene>
    <name evidence="1" type="ORF">METZ01_LOCUS78742</name>
</gene>
<dbReference type="InterPro" id="IPR037069">
    <property type="entry name" value="AcylCoA_DH/ox_N_sf"/>
</dbReference>
<sequence length="212" mass="22525">MRRLRTPMVKVPIEVGGDQLGLADQMRYFEVLSYSNPTAGWIGFNHAGVAGLVAALFPESCLGEVFGANPAPLLAGVATPSGTFEFVKGGLRATGTYRYASGVRHADWIMVPAIESADSGSVRLLVIPADNTNIGGDWDVMALKGTGSVNVELDGTFVPEHRTANPLSGPQRGGPMYTLGYQAYVSGENLGFTLGVCQRFFDEVTDYATVKS</sequence>
<accession>A0A381UE40</accession>
<dbReference type="InterPro" id="IPR046373">
    <property type="entry name" value="Acyl-CoA_Oxase/DH_mid-dom_sf"/>
</dbReference>
<dbReference type="GO" id="GO:0050660">
    <property type="term" value="F:flavin adenine dinucleotide binding"/>
    <property type="evidence" value="ECO:0007669"/>
    <property type="project" value="InterPro"/>
</dbReference>
<dbReference type="GO" id="GO:0016627">
    <property type="term" value="F:oxidoreductase activity, acting on the CH-CH group of donors"/>
    <property type="evidence" value="ECO:0007669"/>
    <property type="project" value="InterPro"/>
</dbReference>
<name>A0A381UE40_9ZZZZ</name>
<evidence type="ECO:0000313" key="1">
    <source>
        <dbReference type="EMBL" id="SVA25888.1"/>
    </source>
</evidence>
<organism evidence="1">
    <name type="scientific">marine metagenome</name>
    <dbReference type="NCBI Taxonomy" id="408172"/>
    <lineage>
        <taxon>unclassified sequences</taxon>
        <taxon>metagenomes</taxon>
        <taxon>ecological metagenomes</taxon>
    </lineage>
</organism>
<dbReference type="Gene3D" id="1.10.540.10">
    <property type="entry name" value="Acyl-CoA dehydrogenase/oxidase, N-terminal domain"/>
    <property type="match status" value="1"/>
</dbReference>
<dbReference type="Gene3D" id="2.40.110.10">
    <property type="entry name" value="Butyryl-CoA Dehydrogenase, subunit A, domain 2"/>
    <property type="match status" value="1"/>
</dbReference>
<dbReference type="InterPro" id="IPR009100">
    <property type="entry name" value="AcylCoA_DH/oxidase_NM_dom_sf"/>
</dbReference>
<dbReference type="EMBL" id="UINC01006166">
    <property type="protein sequence ID" value="SVA25888.1"/>
    <property type="molecule type" value="Genomic_DNA"/>
</dbReference>
<dbReference type="SUPFAM" id="SSF56645">
    <property type="entry name" value="Acyl-CoA dehydrogenase NM domain-like"/>
    <property type="match status" value="1"/>
</dbReference>
<feature type="non-terminal residue" evidence="1">
    <location>
        <position position="212"/>
    </location>
</feature>
<dbReference type="AlphaFoldDB" id="A0A381UE40"/>